<feature type="compositionally biased region" description="Low complexity" evidence="5">
    <location>
        <begin position="249"/>
        <end position="267"/>
    </location>
</feature>
<feature type="compositionally biased region" description="Basic and acidic residues" evidence="5">
    <location>
        <begin position="334"/>
        <end position="348"/>
    </location>
</feature>
<dbReference type="InterPro" id="IPR036179">
    <property type="entry name" value="Ig-like_dom_sf"/>
</dbReference>
<feature type="region of interest" description="Disordered" evidence="5">
    <location>
        <begin position="493"/>
        <end position="528"/>
    </location>
</feature>
<sequence length="569" mass="62570">MDAVCRRIVLLLLLLCTVAENVAAESEPAFPAITRFTVGQDSPGIMTSAALDAGAKPTLFCSVQSGSRPVAVTLRRERDGKVLTAMMDVDLTFTFEPLLCEDTGFYVCSVHNRAGVRTARLNLTVLCRPQLITDHRPGGADSPFYIGAVGSDLTVQLDILGSPPPARLLLTTANTDTALASRDLRGGGDGDVDYHLERFQFEYVPAARPHGTVELLIKSLTKDDMGKIFCLVVENEKRERMNYVFMVTEAPDTETPPATTAGSSSSLSPPPSPPSSLPPPPPPPSSLNIPALALGLALAVVDVAIIGVVVWIVCHRCATHNNRFKTMMQEREMARRQRRVLRNEKPRPSETTVSQPSSMALSEFQTYELSTYNSQNTGLSEQTIPTHQQQPRLSQDGDDRFSKDLQPEGALRHSQGQSHHGIENIYFSPDADEDDGGVSSKIEYQYRETGDLHVLRNSPTDVGNSDKELTDLAPVEKDRKKANRISTMYAKVHKRKRSAKKKLDTPSRSEESTLPTDGECYYANPRPDDEMRAAEQHIANGESATEFVVLGQHRKLSLPKDGLNVYQNF</sequence>
<evidence type="ECO:0000256" key="4">
    <source>
        <dbReference type="ARBA" id="ARBA00023136"/>
    </source>
</evidence>
<feature type="region of interest" description="Disordered" evidence="5">
    <location>
        <begin position="334"/>
        <end position="360"/>
    </location>
</feature>
<comment type="caution">
    <text evidence="9">The sequence shown here is derived from an EMBL/GenBank/DDBJ whole genome shotgun (WGS) entry which is preliminary data.</text>
</comment>
<dbReference type="EMBL" id="JAWDGP010001461">
    <property type="protein sequence ID" value="KAK3791648.1"/>
    <property type="molecule type" value="Genomic_DNA"/>
</dbReference>
<feature type="compositionally biased region" description="Polar residues" evidence="5">
    <location>
        <begin position="349"/>
        <end position="360"/>
    </location>
</feature>
<dbReference type="Pfam" id="PF00047">
    <property type="entry name" value="ig"/>
    <property type="match status" value="1"/>
</dbReference>
<organism evidence="9 10">
    <name type="scientific">Elysia crispata</name>
    <name type="common">lettuce slug</name>
    <dbReference type="NCBI Taxonomy" id="231223"/>
    <lineage>
        <taxon>Eukaryota</taxon>
        <taxon>Metazoa</taxon>
        <taxon>Spiralia</taxon>
        <taxon>Lophotrochozoa</taxon>
        <taxon>Mollusca</taxon>
        <taxon>Gastropoda</taxon>
        <taxon>Heterobranchia</taxon>
        <taxon>Euthyneura</taxon>
        <taxon>Panpulmonata</taxon>
        <taxon>Sacoglossa</taxon>
        <taxon>Placobranchoidea</taxon>
        <taxon>Plakobranchidae</taxon>
        <taxon>Elysia</taxon>
    </lineage>
</organism>
<feature type="transmembrane region" description="Helical" evidence="6">
    <location>
        <begin position="291"/>
        <end position="314"/>
    </location>
</feature>
<dbReference type="InterPro" id="IPR013151">
    <property type="entry name" value="Immunoglobulin_dom"/>
</dbReference>
<feature type="region of interest" description="Disordered" evidence="5">
    <location>
        <begin position="249"/>
        <end position="283"/>
    </location>
</feature>
<evidence type="ECO:0000313" key="9">
    <source>
        <dbReference type="EMBL" id="KAK3791648.1"/>
    </source>
</evidence>
<dbReference type="InterPro" id="IPR051694">
    <property type="entry name" value="Immunoregulatory_rcpt-like"/>
</dbReference>
<dbReference type="InterPro" id="IPR013783">
    <property type="entry name" value="Ig-like_fold"/>
</dbReference>
<feature type="compositionally biased region" description="Polar residues" evidence="5">
    <location>
        <begin position="377"/>
        <end position="393"/>
    </location>
</feature>
<feature type="compositionally biased region" description="Basic and acidic residues" evidence="5">
    <location>
        <begin position="501"/>
        <end position="511"/>
    </location>
</feature>
<name>A0AAE1APS3_9GAST</name>
<evidence type="ECO:0000256" key="6">
    <source>
        <dbReference type="SAM" id="Phobius"/>
    </source>
</evidence>
<dbReference type="GO" id="GO:0016020">
    <property type="term" value="C:membrane"/>
    <property type="evidence" value="ECO:0007669"/>
    <property type="project" value="UniProtKB-SubCell"/>
</dbReference>
<gene>
    <name evidence="9" type="ORF">RRG08_050601</name>
</gene>
<feature type="domain" description="Ig-like" evidence="8">
    <location>
        <begin position="31"/>
        <end position="124"/>
    </location>
</feature>
<keyword evidence="2 6" id="KW-0812">Transmembrane</keyword>
<feature type="chain" id="PRO_5041948731" description="Ig-like domain-containing protein" evidence="7">
    <location>
        <begin position="25"/>
        <end position="569"/>
    </location>
</feature>
<protein>
    <recommendedName>
        <fullName evidence="8">Ig-like domain-containing protein</fullName>
    </recommendedName>
</protein>
<evidence type="ECO:0000313" key="10">
    <source>
        <dbReference type="Proteomes" id="UP001283361"/>
    </source>
</evidence>
<evidence type="ECO:0000256" key="5">
    <source>
        <dbReference type="SAM" id="MobiDB-lite"/>
    </source>
</evidence>
<feature type="compositionally biased region" description="Basic and acidic residues" evidence="5">
    <location>
        <begin position="395"/>
        <end position="406"/>
    </location>
</feature>
<evidence type="ECO:0000256" key="7">
    <source>
        <dbReference type="SAM" id="SignalP"/>
    </source>
</evidence>
<dbReference type="Gene3D" id="2.60.40.10">
    <property type="entry name" value="Immunoglobulins"/>
    <property type="match status" value="1"/>
</dbReference>
<dbReference type="PROSITE" id="PS50835">
    <property type="entry name" value="IG_LIKE"/>
    <property type="match status" value="1"/>
</dbReference>
<comment type="subcellular location">
    <subcellularLocation>
        <location evidence="1">Membrane</location>
        <topology evidence="1">Single-pass membrane protein</topology>
    </subcellularLocation>
</comment>
<feature type="region of interest" description="Disordered" evidence="5">
    <location>
        <begin position="377"/>
        <end position="438"/>
    </location>
</feature>
<evidence type="ECO:0000256" key="1">
    <source>
        <dbReference type="ARBA" id="ARBA00004167"/>
    </source>
</evidence>
<dbReference type="SUPFAM" id="SSF48726">
    <property type="entry name" value="Immunoglobulin"/>
    <property type="match status" value="1"/>
</dbReference>
<dbReference type="GO" id="GO:0071944">
    <property type="term" value="C:cell periphery"/>
    <property type="evidence" value="ECO:0007669"/>
    <property type="project" value="UniProtKB-ARBA"/>
</dbReference>
<keyword evidence="3 6" id="KW-1133">Transmembrane helix</keyword>
<keyword evidence="10" id="KW-1185">Reference proteome</keyword>
<keyword evidence="4 6" id="KW-0472">Membrane</keyword>
<keyword evidence="7" id="KW-0732">Signal</keyword>
<feature type="signal peptide" evidence="7">
    <location>
        <begin position="1"/>
        <end position="24"/>
    </location>
</feature>
<dbReference type="AlphaFoldDB" id="A0AAE1APS3"/>
<dbReference type="InterPro" id="IPR007110">
    <property type="entry name" value="Ig-like_dom"/>
</dbReference>
<dbReference type="PANTHER" id="PTHR15549:SF27">
    <property type="entry name" value="CHITIN-BINDING TYPE-1 DOMAIN-CONTAINING PROTEIN"/>
    <property type="match status" value="1"/>
</dbReference>
<evidence type="ECO:0000259" key="8">
    <source>
        <dbReference type="PROSITE" id="PS50835"/>
    </source>
</evidence>
<proteinExistence type="predicted"/>
<accession>A0AAE1APS3</accession>
<feature type="compositionally biased region" description="Basic and acidic residues" evidence="5">
    <location>
        <begin position="464"/>
        <end position="474"/>
    </location>
</feature>
<feature type="region of interest" description="Disordered" evidence="5">
    <location>
        <begin position="450"/>
        <end position="474"/>
    </location>
</feature>
<evidence type="ECO:0000256" key="3">
    <source>
        <dbReference type="ARBA" id="ARBA00022989"/>
    </source>
</evidence>
<dbReference type="PANTHER" id="PTHR15549">
    <property type="entry name" value="PAIRED IMMUNOGLOBULIN-LIKE TYPE 2 RECEPTOR"/>
    <property type="match status" value="1"/>
</dbReference>
<evidence type="ECO:0000256" key="2">
    <source>
        <dbReference type="ARBA" id="ARBA00022692"/>
    </source>
</evidence>
<dbReference type="CDD" id="cd00096">
    <property type="entry name" value="Ig"/>
    <property type="match status" value="1"/>
</dbReference>
<feature type="compositionally biased region" description="Pro residues" evidence="5">
    <location>
        <begin position="268"/>
        <end position="283"/>
    </location>
</feature>
<dbReference type="Proteomes" id="UP001283361">
    <property type="component" value="Unassembled WGS sequence"/>
</dbReference>
<reference evidence="9" key="1">
    <citation type="journal article" date="2023" name="G3 (Bethesda)">
        <title>A reference genome for the long-term kleptoplast-retaining sea slug Elysia crispata morphotype clarki.</title>
        <authorList>
            <person name="Eastman K.E."/>
            <person name="Pendleton A.L."/>
            <person name="Shaikh M.A."/>
            <person name="Suttiyut T."/>
            <person name="Ogas R."/>
            <person name="Tomko P."/>
            <person name="Gavelis G."/>
            <person name="Widhalm J.R."/>
            <person name="Wisecaver J.H."/>
        </authorList>
    </citation>
    <scope>NUCLEOTIDE SEQUENCE</scope>
    <source>
        <strain evidence="9">ECLA1</strain>
    </source>
</reference>